<dbReference type="Proteomes" id="UP000245657">
    <property type="component" value="Unassembled WGS sequence"/>
</dbReference>
<evidence type="ECO:0000313" key="3">
    <source>
        <dbReference type="Proteomes" id="UP000245657"/>
    </source>
</evidence>
<dbReference type="InterPro" id="IPR029058">
    <property type="entry name" value="AB_hydrolase_fold"/>
</dbReference>
<reference evidence="2 3" key="1">
    <citation type="submission" date="2018-05" db="EMBL/GenBank/DDBJ databases">
        <title>Draft genome of Methanospirillum lacunae Ki8-1.</title>
        <authorList>
            <person name="Dueholm M.S."/>
            <person name="Nielsen P.H."/>
            <person name="Bakmann L.F."/>
            <person name="Otzen D.E."/>
        </authorList>
    </citation>
    <scope>NUCLEOTIDE SEQUENCE [LARGE SCALE GENOMIC DNA]</scope>
    <source>
        <strain evidence="2 3">Ki8-1</strain>
    </source>
</reference>
<accession>A0A2V2N1U6</accession>
<dbReference type="SUPFAM" id="SSF53474">
    <property type="entry name" value="alpha/beta-Hydrolases"/>
    <property type="match status" value="1"/>
</dbReference>
<dbReference type="GO" id="GO:0016787">
    <property type="term" value="F:hydrolase activity"/>
    <property type="evidence" value="ECO:0007669"/>
    <property type="project" value="UniProtKB-KW"/>
</dbReference>
<proteinExistence type="predicted"/>
<dbReference type="AlphaFoldDB" id="A0A2V2N1U6"/>
<organism evidence="2 3">
    <name type="scientific">Methanospirillum lacunae</name>
    <dbReference type="NCBI Taxonomy" id="668570"/>
    <lineage>
        <taxon>Archaea</taxon>
        <taxon>Methanobacteriati</taxon>
        <taxon>Methanobacteriota</taxon>
        <taxon>Stenosarchaea group</taxon>
        <taxon>Methanomicrobia</taxon>
        <taxon>Methanomicrobiales</taxon>
        <taxon>Methanospirillaceae</taxon>
        <taxon>Methanospirillum</taxon>
    </lineage>
</organism>
<dbReference type="Pfam" id="PF00561">
    <property type="entry name" value="Abhydrolase_1"/>
    <property type="match status" value="1"/>
</dbReference>
<dbReference type="InterPro" id="IPR000073">
    <property type="entry name" value="AB_hydrolase_1"/>
</dbReference>
<dbReference type="RefSeq" id="WP_109968087.1">
    <property type="nucleotide sequence ID" value="NZ_CP176093.1"/>
</dbReference>
<evidence type="ECO:0000313" key="2">
    <source>
        <dbReference type="EMBL" id="PWR72575.1"/>
    </source>
</evidence>
<evidence type="ECO:0000259" key="1">
    <source>
        <dbReference type="Pfam" id="PF00561"/>
    </source>
</evidence>
<keyword evidence="3" id="KW-1185">Reference proteome</keyword>
<dbReference type="OrthoDB" id="69293at2157"/>
<name>A0A2V2N1U6_9EURY</name>
<dbReference type="Gene3D" id="3.40.50.1820">
    <property type="entry name" value="alpha/beta hydrolase"/>
    <property type="match status" value="1"/>
</dbReference>
<feature type="domain" description="AB hydrolase-1" evidence="1">
    <location>
        <begin position="39"/>
        <end position="113"/>
    </location>
</feature>
<sequence>MPTKDHSITIEPVSIKNFNNSIPALVLQPEHPRGVAAVFHSYGGSKEEMLGLGYRVAENNLIACIVDFRGHGQNKTPLNTGISEDVDSVISYCRGFGKVTTIGHSLGGRLALLSDADYKIGISPSLDKKYSENTRNLLNAMRSYRVCPRDIDILFEIQDTLPTWNPESNSKDSLLIYGERDVEEIIKGCFTLQEQGVKTFKIPSALHPDIFLLEETFSIISRQINEWYNDNE</sequence>
<gene>
    <name evidence="2" type="ORF">DK846_06300</name>
</gene>
<comment type="caution">
    <text evidence="2">The sequence shown here is derived from an EMBL/GenBank/DDBJ whole genome shotgun (WGS) entry which is preliminary data.</text>
</comment>
<dbReference type="EMBL" id="QGMY01000006">
    <property type="protein sequence ID" value="PWR72575.1"/>
    <property type="molecule type" value="Genomic_DNA"/>
</dbReference>
<keyword evidence="2" id="KW-0378">Hydrolase</keyword>
<dbReference type="GeneID" id="97548747"/>
<protein>
    <submittedName>
        <fullName evidence="2">Alpha/beta hydrolase</fullName>
    </submittedName>
</protein>